<dbReference type="Proteomes" id="UP001163046">
    <property type="component" value="Unassembled WGS sequence"/>
</dbReference>
<keyword evidence="4" id="KW-1185">Reference proteome</keyword>
<evidence type="ECO:0000259" key="2">
    <source>
        <dbReference type="PROSITE" id="PS51634"/>
    </source>
</evidence>
<proteinExistence type="predicted"/>
<dbReference type="InterPro" id="IPR005172">
    <property type="entry name" value="CRC"/>
</dbReference>
<gene>
    <name evidence="3" type="ORF">OS493_039412</name>
</gene>
<organism evidence="3 4">
    <name type="scientific">Desmophyllum pertusum</name>
    <dbReference type="NCBI Taxonomy" id="174260"/>
    <lineage>
        <taxon>Eukaryota</taxon>
        <taxon>Metazoa</taxon>
        <taxon>Cnidaria</taxon>
        <taxon>Anthozoa</taxon>
        <taxon>Hexacorallia</taxon>
        <taxon>Scleractinia</taxon>
        <taxon>Caryophylliina</taxon>
        <taxon>Caryophylliidae</taxon>
        <taxon>Desmophyllum</taxon>
    </lineage>
</organism>
<dbReference type="InterPro" id="IPR003323">
    <property type="entry name" value="OTU_dom"/>
</dbReference>
<evidence type="ECO:0000313" key="3">
    <source>
        <dbReference type="EMBL" id="KAJ7369389.1"/>
    </source>
</evidence>
<sequence length="415" mass="46405">MELNISVSTNKVEDLKNDVVLNYVLNRVLHLNDVLSSVDKKCISRSFDIFNFPFSDIKRMVQVIHEQTRPPGNENSNYTGIFAEMNHDCLQRHLSAFALQLDRVPGDGNCCFTSIVKALHTQLLVNNNEGNNYNQVFAKHLQSIGLGNSIESDTAQLRLLFCQEIEKNIEKYSSFVDFDVKEELKRFSESGWFNSSLGDLCVYGCSNFLHIPIVVITSLPGSPVLTFIPSTLLSKSSIYIAFDHSFQGHYDATRAIDDVQGSEIEATSVEKKACNCGLFLKQKGEVVLGSCESLRCSCAKAGKKCSRECRCINCQNSSPVEMRSSAHLFKGCSCGLTKKRDPNFVACKDSSRKSRCSCLRQSMYCSNLCKCFSCGSRIEEQKSSDLDTTFDCSSKSRRRCHPDPFKRTKGANIFG</sequence>
<reference evidence="3" key="1">
    <citation type="submission" date="2023-01" db="EMBL/GenBank/DDBJ databases">
        <title>Genome assembly of the deep-sea coral Lophelia pertusa.</title>
        <authorList>
            <person name="Herrera S."/>
            <person name="Cordes E."/>
        </authorList>
    </citation>
    <scope>NUCLEOTIDE SEQUENCE</scope>
    <source>
        <strain evidence="3">USNM1676648</strain>
        <tissue evidence="3">Polyp</tissue>
    </source>
</reference>
<dbReference type="Gene3D" id="3.90.70.80">
    <property type="match status" value="1"/>
</dbReference>
<dbReference type="InterPro" id="IPR038765">
    <property type="entry name" value="Papain-like_cys_pep_sf"/>
</dbReference>
<name>A0A9X0CQ39_9CNID</name>
<dbReference type="PROSITE" id="PS51634">
    <property type="entry name" value="CRC"/>
    <property type="match status" value="1"/>
</dbReference>
<accession>A0A9X0CQ39</accession>
<evidence type="ECO:0000313" key="4">
    <source>
        <dbReference type="Proteomes" id="UP001163046"/>
    </source>
</evidence>
<feature type="domain" description="CRC" evidence="2">
    <location>
        <begin position="270"/>
        <end position="379"/>
    </location>
</feature>
<protein>
    <recommendedName>
        <fullName evidence="5">OTU domain-containing protein</fullName>
    </recommendedName>
</protein>
<dbReference type="EMBL" id="MU827013">
    <property type="protein sequence ID" value="KAJ7369389.1"/>
    <property type="molecule type" value="Genomic_DNA"/>
</dbReference>
<feature type="domain" description="OTU" evidence="1">
    <location>
        <begin position="99"/>
        <end position="256"/>
    </location>
</feature>
<dbReference type="SUPFAM" id="SSF54001">
    <property type="entry name" value="Cysteine proteinases"/>
    <property type="match status" value="1"/>
</dbReference>
<dbReference type="PROSITE" id="PS50802">
    <property type="entry name" value="OTU"/>
    <property type="match status" value="1"/>
</dbReference>
<evidence type="ECO:0008006" key="5">
    <source>
        <dbReference type="Google" id="ProtNLM"/>
    </source>
</evidence>
<dbReference type="CDD" id="cd22744">
    <property type="entry name" value="OTU"/>
    <property type="match status" value="1"/>
</dbReference>
<dbReference type="AlphaFoldDB" id="A0A9X0CQ39"/>
<comment type="caution">
    <text evidence="3">The sequence shown here is derived from an EMBL/GenBank/DDBJ whole genome shotgun (WGS) entry which is preliminary data.</text>
</comment>
<evidence type="ECO:0000259" key="1">
    <source>
        <dbReference type="PROSITE" id="PS50802"/>
    </source>
</evidence>